<dbReference type="Proteomes" id="UP000798662">
    <property type="component" value="Chromosome 1"/>
</dbReference>
<evidence type="ECO:0000313" key="2">
    <source>
        <dbReference type="Proteomes" id="UP000798662"/>
    </source>
</evidence>
<name>A0ACC3BQ23_PYRYE</name>
<comment type="caution">
    <text evidence="1">The sequence shown here is derived from an EMBL/GenBank/DDBJ whole genome shotgun (WGS) entry which is preliminary data.</text>
</comment>
<accession>A0ACC3BQ23</accession>
<reference evidence="1" key="1">
    <citation type="submission" date="2019-11" db="EMBL/GenBank/DDBJ databases">
        <title>Nori genome reveals adaptations in red seaweeds to the harsh intertidal environment.</title>
        <authorList>
            <person name="Wang D."/>
            <person name="Mao Y."/>
        </authorList>
    </citation>
    <scope>NUCLEOTIDE SEQUENCE</scope>
    <source>
        <tissue evidence="1">Gametophyte</tissue>
    </source>
</reference>
<sequence>MPRASPSVDPCSLRTLPPCLVLTSLLLPPTACFPRASLARCFTRVLARPSPSLPFLAAPRPRCVCVCVCVSVCVCVCVCATCATTMDALVSELADAKAKHAASLGGSLDVVAGLLAKLTTMAAELDAYAAHGPADGPPLPSTGRVEVAGGGGDRDVNGTGTTAGTPPDAPPLASPPADGPATADAGTPLSPAVEAMEVDLPPTPPPRPPQLVLKEAVTAARAAKTALTAHQRTIHSAVGRLARRVDDTLPANPETAVAPNVRLERHLLDTAVAGYLVEAGHPGVASALVDEASLSAREVGLLDNKVDPVKLEHRVGSGGGVGGSGGARLCSAAAELLGSPPSLTQLARLLDQLRTGDTDGCVHWGVAHYRALRMTAVGNRLLFKLHSLAFLGYAARGDSDRALRYAQKQLAPYGTMLQRELERLMGAFFVLICAAPRRDDQPAATAAAAVAAAEAMKKTVAEAAAAVPGEVLPPLATPVATPAGGGAAVAPRGLAAKGGSGGGAAAPAGEAAGAAGAPPPPAPRPVMAYPPNGGRPLPPGHEAYLDLLDGTLAAEALAAFESEYRRISDLPAEPLLAVTVNAGAAAIPAAIKASRLPLNAEMRTELSGSAVAAADPAVAGGPYHTVFACPVSRAEATADNPPKLLPCGHVLAKDSVERIRRTHSHFKCPYCPRETSEASCRLINL</sequence>
<keyword evidence="2" id="KW-1185">Reference proteome</keyword>
<evidence type="ECO:0000313" key="1">
    <source>
        <dbReference type="EMBL" id="KAK1859982.1"/>
    </source>
</evidence>
<organism evidence="1 2">
    <name type="scientific">Pyropia yezoensis</name>
    <name type="common">Susabi-nori</name>
    <name type="synonym">Porphyra yezoensis</name>
    <dbReference type="NCBI Taxonomy" id="2788"/>
    <lineage>
        <taxon>Eukaryota</taxon>
        <taxon>Rhodophyta</taxon>
        <taxon>Bangiophyceae</taxon>
        <taxon>Bangiales</taxon>
        <taxon>Bangiaceae</taxon>
        <taxon>Pyropia</taxon>
    </lineage>
</organism>
<proteinExistence type="predicted"/>
<protein>
    <submittedName>
        <fullName evidence="1">Uncharacterized protein</fullName>
    </submittedName>
</protein>
<gene>
    <name evidence="1" type="ORF">I4F81_002574</name>
</gene>
<dbReference type="EMBL" id="CM020618">
    <property type="protein sequence ID" value="KAK1859982.1"/>
    <property type="molecule type" value="Genomic_DNA"/>
</dbReference>